<keyword evidence="5 6" id="KW-0472">Membrane</keyword>
<sequence length="392" mass="38561">MTTTTTPPRDTGAAWLAVTTVAVGTFTVVTGEMLPVGLLTPIAAELEVSEGTAGLTMTAPGLVAAASAPLLTLGARRLDRRTVLYGLMALLAAANLLAALAPAYPVLLVARVLTGVSIGGFWAFAFAMAGRLVPEPQAGRAASVVASGIAVASVLGVPAGTLVSSFAGWRVAFAAVALLAAGVSVALARVLPPLPAERAARAADLRRVWRPGPLRVVLIVTALVVTGHFAAYTYVRPFLEQVGGAGAAGVGAMLLGYGLAGVLGNFAAGARAARRPARVLVTLAALIAVATIALPVAGAATGPAAALLLLWGVAYGGVSVTLQIWVAGTGGGEAGTAMLTAVFNAAIALGALAGGRVVDGVSVSAVMWLGAGLALVSAAVAGIAGRRTTSGS</sequence>
<feature type="transmembrane region" description="Helical" evidence="6">
    <location>
        <begin position="83"/>
        <end position="102"/>
    </location>
</feature>
<protein>
    <submittedName>
        <fullName evidence="8">Putative MFS family arabinose efflux permease</fullName>
    </submittedName>
</protein>
<feature type="transmembrane region" description="Helical" evidence="6">
    <location>
        <begin position="51"/>
        <end position="71"/>
    </location>
</feature>
<reference evidence="8 9" key="1">
    <citation type="submission" date="2020-08" db="EMBL/GenBank/DDBJ databases">
        <title>Sequencing the genomes of 1000 actinobacteria strains.</title>
        <authorList>
            <person name="Klenk H.-P."/>
        </authorList>
    </citation>
    <scope>NUCLEOTIDE SEQUENCE [LARGE SCALE GENOMIC DNA]</scope>
    <source>
        <strain evidence="8 9">DSM 45913</strain>
    </source>
</reference>
<dbReference type="InterPro" id="IPR036259">
    <property type="entry name" value="MFS_trans_sf"/>
</dbReference>
<comment type="subcellular location">
    <subcellularLocation>
        <location evidence="1">Cell membrane</location>
        <topology evidence="1">Multi-pass membrane protein</topology>
    </subcellularLocation>
</comment>
<feature type="transmembrane region" description="Helical" evidence="6">
    <location>
        <begin position="247"/>
        <end position="267"/>
    </location>
</feature>
<organism evidence="8 9">
    <name type="scientific">Nonomuraea muscovyensis</name>
    <dbReference type="NCBI Taxonomy" id="1124761"/>
    <lineage>
        <taxon>Bacteria</taxon>
        <taxon>Bacillati</taxon>
        <taxon>Actinomycetota</taxon>
        <taxon>Actinomycetes</taxon>
        <taxon>Streptosporangiales</taxon>
        <taxon>Streptosporangiaceae</taxon>
        <taxon>Nonomuraea</taxon>
    </lineage>
</organism>
<feature type="transmembrane region" description="Helical" evidence="6">
    <location>
        <begin position="212"/>
        <end position="235"/>
    </location>
</feature>
<evidence type="ECO:0000313" key="8">
    <source>
        <dbReference type="EMBL" id="MBB6351514.1"/>
    </source>
</evidence>
<feature type="transmembrane region" description="Helical" evidence="6">
    <location>
        <begin position="108"/>
        <end position="129"/>
    </location>
</feature>
<feature type="domain" description="Major facilitator superfamily (MFS) profile" evidence="7">
    <location>
        <begin position="17"/>
        <end position="389"/>
    </location>
</feature>
<dbReference type="RefSeq" id="WP_185089256.1">
    <property type="nucleotide sequence ID" value="NZ_JACHJB010000004.1"/>
</dbReference>
<gene>
    <name evidence="8" type="ORF">FHU36_008097</name>
</gene>
<dbReference type="Gene3D" id="1.20.1250.20">
    <property type="entry name" value="MFS general substrate transporter like domains"/>
    <property type="match status" value="1"/>
</dbReference>
<dbReference type="InterPro" id="IPR050189">
    <property type="entry name" value="MFS_Efflux_Transporters"/>
</dbReference>
<dbReference type="PROSITE" id="PS50850">
    <property type="entry name" value="MFS"/>
    <property type="match status" value="1"/>
</dbReference>
<dbReference type="AlphaFoldDB" id="A0A7X0F2N3"/>
<evidence type="ECO:0000256" key="6">
    <source>
        <dbReference type="SAM" id="Phobius"/>
    </source>
</evidence>
<feature type="transmembrane region" description="Helical" evidence="6">
    <location>
        <begin position="169"/>
        <end position="191"/>
    </location>
</feature>
<proteinExistence type="predicted"/>
<evidence type="ECO:0000256" key="1">
    <source>
        <dbReference type="ARBA" id="ARBA00004651"/>
    </source>
</evidence>
<evidence type="ECO:0000256" key="2">
    <source>
        <dbReference type="ARBA" id="ARBA00022475"/>
    </source>
</evidence>
<dbReference type="CDD" id="cd17324">
    <property type="entry name" value="MFS_NepI_like"/>
    <property type="match status" value="1"/>
</dbReference>
<comment type="caution">
    <text evidence="8">The sequence shown here is derived from an EMBL/GenBank/DDBJ whole genome shotgun (WGS) entry which is preliminary data.</text>
</comment>
<dbReference type="InterPro" id="IPR011701">
    <property type="entry name" value="MFS"/>
</dbReference>
<name>A0A7X0F2N3_9ACTN</name>
<evidence type="ECO:0000256" key="3">
    <source>
        <dbReference type="ARBA" id="ARBA00022692"/>
    </source>
</evidence>
<feature type="transmembrane region" description="Helical" evidence="6">
    <location>
        <begin position="279"/>
        <end position="298"/>
    </location>
</feature>
<evidence type="ECO:0000256" key="5">
    <source>
        <dbReference type="ARBA" id="ARBA00023136"/>
    </source>
</evidence>
<dbReference type="Pfam" id="PF07690">
    <property type="entry name" value="MFS_1"/>
    <property type="match status" value="1"/>
</dbReference>
<keyword evidence="4 6" id="KW-1133">Transmembrane helix</keyword>
<dbReference type="PANTHER" id="PTHR43124:SF3">
    <property type="entry name" value="CHLORAMPHENICOL EFFLUX PUMP RV0191"/>
    <property type="match status" value="1"/>
</dbReference>
<evidence type="ECO:0000313" key="9">
    <source>
        <dbReference type="Proteomes" id="UP000583800"/>
    </source>
</evidence>
<evidence type="ECO:0000259" key="7">
    <source>
        <dbReference type="PROSITE" id="PS50850"/>
    </source>
</evidence>
<feature type="transmembrane region" description="Helical" evidence="6">
    <location>
        <begin position="334"/>
        <end position="353"/>
    </location>
</feature>
<dbReference type="GO" id="GO:0022857">
    <property type="term" value="F:transmembrane transporter activity"/>
    <property type="evidence" value="ECO:0007669"/>
    <property type="project" value="InterPro"/>
</dbReference>
<dbReference type="PANTHER" id="PTHR43124">
    <property type="entry name" value="PURINE EFFLUX PUMP PBUE"/>
    <property type="match status" value="1"/>
</dbReference>
<evidence type="ECO:0000256" key="4">
    <source>
        <dbReference type="ARBA" id="ARBA00022989"/>
    </source>
</evidence>
<keyword evidence="2" id="KW-1003">Cell membrane</keyword>
<dbReference type="InterPro" id="IPR020846">
    <property type="entry name" value="MFS_dom"/>
</dbReference>
<dbReference type="Proteomes" id="UP000583800">
    <property type="component" value="Unassembled WGS sequence"/>
</dbReference>
<feature type="transmembrane region" description="Helical" evidence="6">
    <location>
        <begin position="365"/>
        <end position="385"/>
    </location>
</feature>
<feature type="transmembrane region" description="Helical" evidence="6">
    <location>
        <begin position="141"/>
        <end position="163"/>
    </location>
</feature>
<dbReference type="EMBL" id="JACHJB010000004">
    <property type="protein sequence ID" value="MBB6351514.1"/>
    <property type="molecule type" value="Genomic_DNA"/>
</dbReference>
<dbReference type="SUPFAM" id="SSF103473">
    <property type="entry name" value="MFS general substrate transporter"/>
    <property type="match status" value="1"/>
</dbReference>
<dbReference type="GO" id="GO:0005886">
    <property type="term" value="C:plasma membrane"/>
    <property type="evidence" value="ECO:0007669"/>
    <property type="project" value="UniProtKB-SubCell"/>
</dbReference>
<keyword evidence="3 6" id="KW-0812">Transmembrane</keyword>
<accession>A0A7X0F2N3</accession>
<feature type="transmembrane region" description="Helical" evidence="6">
    <location>
        <begin position="304"/>
        <end position="327"/>
    </location>
</feature>
<keyword evidence="9" id="KW-1185">Reference proteome</keyword>